<dbReference type="EMBL" id="ML977345">
    <property type="protein sequence ID" value="KAF2108891.1"/>
    <property type="molecule type" value="Genomic_DNA"/>
</dbReference>
<dbReference type="GO" id="GO:0009311">
    <property type="term" value="P:oligosaccharide metabolic process"/>
    <property type="evidence" value="ECO:0007669"/>
    <property type="project" value="UniProtKB-UniRule"/>
</dbReference>
<dbReference type="Gene3D" id="2.70.98.110">
    <property type="entry name" value="Glycosyl hydrolase family 63, N-terminal domain"/>
    <property type="match status" value="1"/>
</dbReference>
<dbReference type="Proteomes" id="UP000799770">
    <property type="component" value="Unassembled WGS sequence"/>
</dbReference>
<protein>
    <recommendedName>
        <fullName evidence="11 12">Mannosyl-oligosaccharide glucosidase</fullName>
        <ecNumber evidence="11 12">3.2.1.106</ecNumber>
    </recommendedName>
    <alternativeName>
        <fullName evidence="13">Glucosidase I</fullName>
    </alternativeName>
</protein>
<keyword evidence="8 12" id="KW-0472">Membrane</keyword>
<dbReference type="InterPro" id="IPR031631">
    <property type="entry name" value="Glyco_hydro_63N"/>
</dbReference>
<dbReference type="Pfam" id="PF03200">
    <property type="entry name" value="Glyco_hydro_63"/>
    <property type="match status" value="1"/>
</dbReference>
<dbReference type="GO" id="GO:0004573">
    <property type="term" value="F:Glc3Man9GlcNAc2 oligosaccharide glucosidase activity"/>
    <property type="evidence" value="ECO:0007669"/>
    <property type="project" value="UniProtKB-UniRule"/>
</dbReference>
<evidence type="ECO:0000256" key="11">
    <source>
        <dbReference type="ARBA" id="ARBA00038888"/>
    </source>
</evidence>
<keyword evidence="5 12" id="KW-0256">Endoplasmic reticulum</keyword>
<dbReference type="AlphaFoldDB" id="A0A6A5YRV7"/>
<comment type="function">
    <text evidence="12">Cleaves the distal alpha 1,2-linked glucose residue from the Glc(3)Man(9)GlcNAc(2) oligosaccharide precursor.</text>
</comment>
<keyword evidence="14" id="KW-0732">Signal</keyword>
<dbReference type="InterPro" id="IPR012341">
    <property type="entry name" value="6hp_glycosidase-like_sf"/>
</dbReference>
<evidence type="ECO:0000259" key="16">
    <source>
        <dbReference type="Pfam" id="PF16923"/>
    </source>
</evidence>
<keyword evidence="4 12" id="KW-0378">Hydrolase</keyword>
<dbReference type="EC" id="3.2.1.106" evidence="11 12"/>
<evidence type="ECO:0000256" key="12">
    <source>
        <dbReference type="RuleBase" id="RU368089"/>
    </source>
</evidence>
<dbReference type="InterPro" id="IPR008928">
    <property type="entry name" value="6-hairpin_glycosidase_sf"/>
</dbReference>
<sequence>MLPFVIFALFAGVRSEWATDDKALRWGPYRPNLYFGVRPQAPKTMLAGLMWAAGDTQENQNNTLRDTCEYNEVDGYGWNKYDTRLGGRQTALDGWLHLDMNTNFVKTNDGESWGVRIQGVPKKDAPADVKTTFIFHVALEDMQEVSLKSLECKSDDRNTDAGRVVAACQGNDDTLGKFELKAYSDSTNKLTQGPAVLSLQVSEEKIWQAKNVWMEASASRKELIVDASDKGNLHFIQAVVQGPFSFDIVYSSATAKTPVSPRSITSMLKDIDGSFPGDVDKTFPRDSVYQDDKYGSFTQSVLSQLLGGLGFFYGDTKEDRSNATEYLETEPNFWEAAAEARKRAPVTTTKPFTLLSHTPSRPTYARGFLWDEGFHLLAVMEWDLDLAVSVIKSWMGLMDADGWIGREQILGPEARRTVPEDFQVQYPQFANPPTLLLLVTNLLSKMTKESPYSGHNSQYLASEDAGKALLEELYPLFARHAAWFRRTQAGNFSDIYPRPEGYEGQEGYRWRGATPGTCLTSGLDDYPRANPPHPGELHVDALSWVAASAAALQKVAKYLGKDSEAKSYGDNFNAAMKNLDTLHWKGDQSNAYCDTTIGEGNKYEYICHHGYVSLMPLFLGLLKPDHPKLPAVLDLISDKEHLFSDYGLRSLSAKNNNYGTGANYWRGAIWMNFNVLAVQQLWRLGQQEGSEKERAKSIATDLRDRVVKTVFDSWQKTGYIWEQYSDKTGEGSHSHPFVGWTAGVILLMSLRNGTVSTLAERTEEAVTLPLGVSVGIAASFVLFMSFVATSTVFRGSRAGKFLSKKLWGRRQHRYEEIMELREQT</sequence>
<dbReference type="InterPro" id="IPR038518">
    <property type="entry name" value="Glyco_hydro_63N_sf"/>
</dbReference>
<evidence type="ECO:0000256" key="5">
    <source>
        <dbReference type="ARBA" id="ARBA00022824"/>
    </source>
</evidence>
<evidence type="ECO:0000256" key="14">
    <source>
        <dbReference type="SAM" id="SignalP"/>
    </source>
</evidence>
<reference evidence="17" key="1">
    <citation type="journal article" date="2020" name="Stud. Mycol.">
        <title>101 Dothideomycetes genomes: a test case for predicting lifestyles and emergence of pathogens.</title>
        <authorList>
            <person name="Haridas S."/>
            <person name="Albert R."/>
            <person name="Binder M."/>
            <person name="Bloem J."/>
            <person name="Labutti K."/>
            <person name="Salamov A."/>
            <person name="Andreopoulos B."/>
            <person name="Baker S."/>
            <person name="Barry K."/>
            <person name="Bills G."/>
            <person name="Bluhm B."/>
            <person name="Cannon C."/>
            <person name="Castanera R."/>
            <person name="Culley D."/>
            <person name="Daum C."/>
            <person name="Ezra D."/>
            <person name="Gonzalez J."/>
            <person name="Henrissat B."/>
            <person name="Kuo A."/>
            <person name="Liang C."/>
            <person name="Lipzen A."/>
            <person name="Lutzoni F."/>
            <person name="Magnuson J."/>
            <person name="Mondo S."/>
            <person name="Nolan M."/>
            <person name="Ohm R."/>
            <person name="Pangilinan J."/>
            <person name="Park H.-J."/>
            <person name="Ramirez L."/>
            <person name="Alfaro M."/>
            <person name="Sun H."/>
            <person name="Tritt A."/>
            <person name="Yoshinaga Y."/>
            <person name="Zwiers L.-H."/>
            <person name="Turgeon B."/>
            <person name="Goodwin S."/>
            <person name="Spatafora J."/>
            <person name="Crous P."/>
            <person name="Grigoriev I."/>
        </authorList>
    </citation>
    <scope>NUCLEOTIDE SEQUENCE</scope>
    <source>
        <strain evidence="17">CBS 627.86</strain>
    </source>
</reference>
<gene>
    <name evidence="17" type="ORF">BDV96DRAFT_616165</name>
</gene>
<evidence type="ECO:0000256" key="10">
    <source>
        <dbReference type="ARBA" id="ARBA00023295"/>
    </source>
</evidence>
<keyword evidence="6" id="KW-0735">Signal-anchor</keyword>
<evidence type="ECO:0000256" key="13">
    <source>
        <dbReference type="RuleBase" id="RU369107"/>
    </source>
</evidence>
<keyword evidence="9 13" id="KW-0325">Glycoprotein</keyword>
<dbReference type="OrthoDB" id="410058at2759"/>
<evidence type="ECO:0000313" key="18">
    <source>
        <dbReference type="Proteomes" id="UP000799770"/>
    </source>
</evidence>
<evidence type="ECO:0000256" key="8">
    <source>
        <dbReference type="ARBA" id="ARBA00023136"/>
    </source>
</evidence>
<evidence type="ECO:0000259" key="15">
    <source>
        <dbReference type="Pfam" id="PF03200"/>
    </source>
</evidence>
<feature type="domain" description="Glycosyl hydrolase family 63 C-terminal" evidence="15">
    <location>
        <begin position="263"/>
        <end position="749"/>
    </location>
</feature>
<keyword evidence="10 12" id="KW-0326">Glycosidase</keyword>
<feature type="signal peptide" evidence="14">
    <location>
        <begin position="1"/>
        <end position="18"/>
    </location>
</feature>
<comment type="similarity">
    <text evidence="2 12">Belongs to the glycosyl hydrolase 63 family.</text>
</comment>
<dbReference type="Gene3D" id="1.50.10.10">
    <property type="match status" value="1"/>
</dbReference>
<evidence type="ECO:0000256" key="3">
    <source>
        <dbReference type="ARBA" id="ARBA00022692"/>
    </source>
</evidence>
<accession>A0A6A5YRV7</accession>
<dbReference type="Pfam" id="PF16923">
    <property type="entry name" value="Glyco_hydro_63N"/>
    <property type="match status" value="1"/>
</dbReference>
<evidence type="ECO:0000313" key="17">
    <source>
        <dbReference type="EMBL" id="KAF2108891.1"/>
    </source>
</evidence>
<evidence type="ECO:0000256" key="7">
    <source>
        <dbReference type="ARBA" id="ARBA00022989"/>
    </source>
</evidence>
<evidence type="ECO:0000256" key="4">
    <source>
        <dbReference type="ARBA" id="ARBA00022801"/>
    </source>
</evidence>
<dbReference type="InterPro" id="IPR004888">
    <property type="entry name" value="Glycoside_hydrolase_63"/>
</dbReference>
<comment type="pathway">
    <text evidence="13">Glycan metabolism; N-glycan degradation.</text>
</comment>
<evidence type="ECO:0000256" key="1">
    <source>
        <dbReference type="ARBA" id="ARBA00004648"/>
    </source>
</evidence>
<feature type="chain" id="PRO_5025614981" description="Mannosyl-oligosaccharide glucosidase" evidence="14">
    <location>
        <begin position="19"/>
        <end position="824"/>
    </location>
</feature>
<keyword evidence="18" id="KW-1185">Reference proteome</keyword>
<comment type="subcellular location">
    <subcellularLocation>
        <location evidence="1 12">Endoplasmic reticulum membrane</location>
        <topology evidence="1 12">Single-pass type II membrane protein</topology>
    </subcellularLocation>
</comment>
<dbReference type="SUPFAM" id="SSF48208">
    <property type="entry name" value="Six-hairpin glycosidases"/>
    <property type="match status" value="1"/>
</dbReference>
<dbReference type="PANTHER" id="PTHR10412:SF11">
    <property type="entry name" value="MANNOSYL-OLIGOSACCHARIDE GLUCOSIDASE"/>
    <property type="match status" value="1"/>
</dbReference>
<feature type="domain" description="Glycosyl hydrolase family 63 N-terminal" evidence="16">
    <location>
        <begin position="24"/>
        <end position="227"/>
    </location>
</feature>
<name>A0A6A5YRV7_9PLEO</name>
<comment type="catalytic activity">
    <reaction evidence="12">
        <text>N(4)-(alpha-D-Glc-(1-&gt;2)-alpha-D-Glc-(1-&gt;3)-alpha-D-Glc-(1-&gt;3)-alpha-D-Man-(1-&gt;2)-alpha-D-Man-(1-&gt;2)-alpha-D-Man-(1-&gt;3)-[alpha-D-Man-(1-&gt;2)-alpha-D-Man-(1-&gt;3)-[alpha-D-Man-(1-&gt;2)-alpha-D-Man-(1-&gt;6)]-alpha-D-Man-(1-&gt;6)]-beta-D-Man-(1-&gt;4)-beta-D-GlcNAc-(1-&gt;4)-beta-D-GlcNAc)-L-asparaginyl-[protein] + H2O = N(4)-(alpha-D-Glc-(1-&gt;3)-alpha-D-Glc-(1-&gt;3)-alpha-D-Man-(1-&gt;2)-alpha-D-Man-(1-&gt;2)-alpha-D-Man-(1-&gt;3)-[alpha-D-Man-(1-&gt;2)-alpha-D-Man-(1-&gt;3)-[alpha-D-Man-(1-&gt;2)-alpha-D-Man-(1-&gt;6)]-alpha-D-Man-(1-&gt;6)]-beta-D-Man-(1-&gt;4)-beta-D-GlcNAc-(1-&gt;4)-beta-D-GlcNAc)-L-asparaginyl-[protein] + beta-D-glucose</text>
        <dbReference type="Rhea" id="RHEA:55988"/>
        <dbReference type="Rhea" id="RHEA-COMP:12806"/>
        <dbReference type="Rhea" id="RHEA-COMP:14355"/>
        <dbReference type="ChEBI" id="CHEBI:15377"/>
        <dbReference type="ChEBI" id="CHEBI:15903"/>
        <dbReference type="ChEBI" id="CHEBI:59082"/>
        <dbReference type="ChEBI" id="CHEBI:132537"/>
        <dbReference type="EC" id="3.2.1.106"/>
    </reaction>
</comment>
<evidence type="ECO:0000256" key="9">
    <source>
        <dbReference type="ARBA" id="ARBA00023180"/>
    </source>
</evidence>
<keyword evidence="7 12" id="KW-1133">Transmembrane helix</keyword>
<proteinExistence type="inferred from homology"/>
<keyword evidence="3 12" id="KW-0812">Transmembrane</keyword>
<evidence type="ECO:0000256" key="2">
    <source>
        <dbReference type="ARBA" id="ARBA00010833"/>
    </source>
</evidence>
<dbReference type="GO" id="GO:0006487">
    <property type="term" value="P:protein N-linked glycosylation"/>
    <property type="evidence" value="ECO:0007669"/>
    <property type="project" value="UniProtKB-UniRule"/>
</dbReference>
<evidence type="ECO:0000256" key="6">
    <source>
        <dbReference type="ARBA" id="ARBA00022968"/>
    </source>
</evidence>
<dbReference type="GO" id="GO:0005789">
    <property type="term" value="C:endoplasmic reticulum membrane"/>
    <property type="evidence" value="ECO:0007669"/>
    <property type="project" value="UniProtKB-SubCell"/>
</dbReference>
<dbReference type="PANTHER" id="PTHR10412">
    <property type="entry name" value="MANNOSYL-OLIGOSACCHARIDE GLUCOSIDASE"/>
    <property type="match status" value="1"/>
</dbReference>
<feature type="transmembrane region" description="Helical" evidence="12">
    <location>
        <begin position="770"/>
        <end position="793"/>
    </location>
</feature>
<organism evidence="17 18">
    <name type="scientific">Lophiotrema nucula</name>
    <dbReference type="NCBI Taxonomy" id="690887"/>
    <lineage>
        <taxon>Eukaryota</taxon>
        <taxon>Fungi</taxon>
        <taxon>Dikarya</taxon>
        <taxon>Ascomycota</taxon>
        <taxon>Pezizomycotina</taxon>
        <taxon>Dothideomycetes</taxon>
        <taxon>Pleosporomycetidae</taxon>
        <taxon>Pleosporales</taxon>
        <taxon>Lophiotremataceae</taxon>
        <taxon>Lophiotrema</taxon>
    </lineage>
</organism>
<dbReference type="InterPro" id="IPR031335">
    <property type="entry name" value="Glyco_hydro_63_C"/>
</dbReference>